<keyword evidence="1" id="KW-0028">Amino-acid biosynthesis</keyword>
<dbReference type="Gene3D" id="3.40.50.620">
    <property type="entry name" value="HUPs"/>
    <property type="match status" value="1"/>
</dbReference>
<feature type="compositionally biased region" description="Basic and acidic residues" evidence="4">
    <location>
        <begin position="530"/>
        <end position="543"/>
    </location>
</feature>
<keyword evidence="2" id="KW-0061">Asparagine biosynthesis</keyword>
<feature type="non-terminal residue" evidence="5">
    <location>
        <position position="1778"/>
    </location>
</feature>
<accession>A0A2C6L1Y6</accession>
<feature type="region of interest" description="Disordered" evidence="4">
    <location>
        <begin position="839"/>
        <end position="868"/>
    </location>
</feature>
<feature type="compositionally biased region" description="Basic and acidic residues" evidence="4">
    <location>
        <begin position="215"/>
        <end position="238"/>
    </location>
</feature>
<feature type="compositionally biased region" description="Low complexity" evidence="4">
    <location>
        <begin position="252"/>
        <end position="265"/>
    </location>
</feature>
<dbReference type="CDD" id="cd01991">
    <property type="entry name" value="Asn_synthase_B_C"/>
    <property type="match status" value="1"/>
</dbReference>
<dbReference type="Proteomes" id="UP000221165">
    <property type="component" value="Unassembled WGS sequence"/>
</dbReference>
<feature type="compositionally biased region" description="Basic and acidic residues" evidence="4">
    <location>
        <begin position="1393"/>
        <end position="1404"/>
    </location>
</feature>
<feature type="compositionally biased region" description="Low complexity" evidence="4">
    <location>
        <begin position="840"/>
        <end position="853"/>
    </location>
</feature>
<gene>
    <name evidence="5" type="ORF">CSUI_003573</name>
</gene>
<dbReference type="RefSeq" id="XP_067924246.1">
    <property type="nucleotide sequence ID" value="XM_068063769.1"/>
</dbReference>
<feature type="region of interest" description="Disordered" evidence="4">
    <location>
        <begin position="1219"/>
        <end position="1284"/>
    </location>
</feature>
<dbReference type="OrthoDB" id="10252281at2759"/>
<feature type="compositionally biased region" description="Low complexity" evidence="4">
    <location>
        <begin position="142"/>
        <end position="178"/>
    </location>
</feature>
<sequence>MSSPFRVTLHYKRPRHRAAAPPSTPHVDPPAAPPRSCSPSCFSFSSTTSSPVGSPRYFCVSQPCCSPSILVHVESSAVWLCQGNPARISCLVTSSRSRRTENPAVRRALDPLPRRPRSQSVTRKESDSSPFLSGHCSSRVHPASSPSTSASPLAPSPTSAVSLSSSPSRHSSLSPHALCSASDEDNSCRSPRTPPVILQETGSSTASVTHAPELTTERERETLANFSERGKDVTEKSFSDQYNEVANNGRVPRGSSSLSPPFSSVDPSGDLPDVLVFDGDIFAIQEGSNEGDDVEDDVGREEEEAAAALEAGDFPGDNEYIKGQSEGFRDCRATRFLRHLTEKLHLCDSEEEIVRILDMLGRPDQFDQVLRRNSGHSRSLLSDARDHDYAVNPALSLNHCTLYSREKGCEEHQKVDGISEIPLPCVNFSLVFFSSKLQTLFFCRDKCGARSLLIGSYTLASCTHTAEDPRDFITTHVNNAETEGTCSHTSPAWGCGRSGNLCFSGDVLQSRGEKEVHNFKNSRLGGTGEEGDKIPGEGQQRDDMPTTGIFAFIVQGDPSNECGSDSSGDGSSTDGISPGKIHDLSRRAEPLIEISSSTLSQEFRMQTTLEGRRSLFPVPGTIGENSPLGSKCVSGPSLVGQVPQCSVNTRGHSEYLATSRQHDTAVPSVEAPVEKAITAHRSTCICEEVPVTGIAALSLPRLLRCLGAFPSRRDKSYDVAGVPLDRRGSLDRTSKAASENVLDSQDVWSKSVSAGAQSGSSHLKDGSNKSLFCDAQSPSLSFPPSVLSFLLWPRPSVLTSEHFWCTSPVCQLCISRREGYWRGRFSNAKEPRALDNCLTSASRAESSSKQSPALRPSSDKEKSNSVAAQGKERVNQVLALASDALQLTREDVTKELLRWLEESVVRCCADLECEPRQQGTGPPGENQESSQLKLGSTTYVENGEADFVAVLFSGGVDSSLIAALVCRLAKQGRLLRGGASQESSCLGYDRKGAEPLATKRNASRHRKRRKLVVELVNVAFEPMAPDRLTGLASYGDLLDLVAKLQPSNNREKEKASIPRRQPAAGLLAERTENESSAEVPKAESGDTSPSGEEKRDSVNDAKRKEREEREENCGDGVFPGCSPVDECTPEDADLEVRFVAVDVSEADAVNAQKEILQLAAPHGTHMDLNISSALFFAMRGQGYLVSPSFRSHPEWLALLQKKDIWAPLCVQRVTRRNQHLREPTGEPEVQTEAPCVEEGQEHGVNHAREREVANTEACCGESSGAGEDDEKDGPRNTKASVPEEKGKRPFAKCILCRLKAKPGCSHGACKLCCRKLRLIAIEEASLGEQSGEPRGMSPAPASASEGSRTAGGFVESKEPISTARHLSVVADSSPPGGEAKEGKDSGRTSTEAPDERGEAVGRQDSVRARVVHLNGQGMVELPKSLRLRPACSVHPFRETTGGAKVHLEGALKKMNVRARQVPGAMAESADRESEEQRKRDACFGSPPRPPAGPEETFDYQTCPAPGEQGEREGIDMAEASGSAGAAYSFGGCSDIPWYAARVKSNVVQKGPETQEGAVQRYSVRSGVVLVGSGADELFGGYGRHKTARVKRGPEGMRQEVLLDLRRIWQRNLGRDSRICCHLSRASRLPFLDQNLLAFVGFAVPFEMVVEGPQSVIIPVPAFSRAERCRELALPSASVTEGVKRATEMGGRQRPTRNGGSGIARRDAEEQEANGGARSHAAATGPPHDAAVSLTSTSSGSLLRSSSTSYPARLDQFCSTLSTCSASSSPLHSCNAVSV</sequence>
<feature type="region of interest" description="Disordered" evidence="4">
    <location>
        <begin position="1458"/>
        <end position="1497"/>
    </location>
</feature>
<comment type="caution">
    <text evidence="5">The sequence shown here is derived from an EMBL/GenBank/DDBJ whole genome shotgun (WGS) entry which is preliminary data.</text>
</comment>
<evidence type="ECO:0000313" key="5">
    <source>
        <dbReference type="EMBL" id="PHJ22569.1"/>
    </source>
</evidence>
<evidence type="ECO:0000256" key="4">
    <source>
        <dbReference type="SAM" id="MobiDB-lite"/>
    </source>
</evidence>
<organism evidence="5 6">
    <name type="scientific">Cystoisospora suis</name>
    <dbReference type="NCBI Taxonomy" id="483139"/>
    <lineage>
        <taxon>Eukaryota</taxon>
        <taxon>Sar</taxon>
        <taxon>Alveolata</taxon>
        <taxon>Apicomplexa</taxon>
        <taxon>Conoidasida</taxon>
        <taxon>Coccidia</taxon>
        <taxon>Eucoccidiorida</taxon>
        <taxon>Eimeriorina</taxon>
        <taxon>Sarcocystidae</taxon>
        <taxon>Cystoisospora</taxon>
    </lineage>
</organism>
<dbReference type="GO" id="GO:0006529">
    <property type="term" value="P:asparagine biosynthetic process"/>
    <property type="evidence" value="ECO:0007669"/>
    <property type="project" value="UniProtKB-KW"/>
</dbReference>
<reference evidence="5 6" key="1">
    <citation type="journal article" date="2017" name="Int. J. Parasitol.">
        <title>The genome of the protozoan parasite Cystoisospora suis and a reverse vaccinology approach to identify vaccine candidates.</title>
        <authorList>
            <person name="Palmieri N."/>
            <person name="Shrestha A."/>
            <person name="Ruttkowski B."/>
            <person name="Beck T."/>
            <person name="Vogl C."/>
            <person name="Tomley F."/>
            <person name="Blake D.P."/>
            <person name="Joachim A."/>
        </authorList>
    </citation>
    <scope>NUCLEOTIDE SEQUENCE [LARGE SCALE GENOMIC DNA]</scope>
    <source>
        <strain evidence="5 6">Wien I</strain>
    </source>
</reference>
<name>A0A2C6L1Y6_9APIC</name>
<feature type="compositionally biased region" description="Basic and acidic residues" evidence="4">
    <location>
        <begin position="1468"/>
        <end position="1481"/>
    </location>
</feature>
<feature type="region of interest" description="Disordered" evidence="4">
    <location>
        <begin position="1679"/>
        <end position="1736"/>
    </location>
</feature>
<keyword evidence="3" id="KW-0315">Glutamine amidotransferase</keyword>
<evidence type="ECO:0000256" key="2">
    <source>
        <dbReference type="ARBA" id="ARBA00022888"/>
    </source>
</evidence>
<evidence type="ECO:0000256" key="3">
    <source>
        <dbReference type="ARBA" id="ARBA00022962"/>
    </source>
</evidence>
<dbReference type="GeneID" id="94426980"/>
<feature type="region of interest" description="Disordered" evidence="4">
    <location>
        <begin position="520"/>
        <end position="543"/>
    </location>
</feature>
<keyword evidence="6" id="KW-1185">Reference proteome</keyword>
<feature type="compositionally biased region" description="Basic and acidic residues" evidence="4">
    <location>
        <begin position="1239"/>
        <end position="1253"/>
    </location>
</feature>
<feature type="region of interest" description="Disordered" evidence="4">
    <location>
        <begin position="560"/>
        <end position="584"/>
    </location>
</feature>
<feature type="region of interest" description="Disordered" evidence="4">
    <location>
        <begin position="1048"/>
        <end position="1120"/>
    </location>
</feature>
<feature type="region of interest" description="Disordered" evidence="4">
    <location>
        <begin position="11"/>
        <end position="31"/>
    </location>
</feature>
<dbReference type="EMBL" id="MIGC01001624">
    <property type="protein sequence ID" value="PHJ22569.1"/>
    <property type="molecule type" value="Genomic_DNA"/>
</dbReference>
<evidence type="ECO:0000313" key="6">
    <source>
        <dbReference type="Proteomes" id="UP000221165"/>
    </source>
</evidence>
<evidence type="ECO:0000256" key="1">
    <source>
        <dbReference type="ARBA" id="ARBA00022605"/>
    </source>
</evidence>
<dbReference type="InterPro" id="IPR001962">
    <property type="entry name" value="Asn_synthase"/>
</dbReference>
<proteinExistence type="predicted"/>
<dbReference type="PANTHER" id="PTHR45937:SF1">
    <property type="entry name" value="ASPARAGINE SYNTHETASE DOMAIN-CONTAINING PROTEIN 1"/>
    <property type="match status" value="1"/>
</dbReference>
<dbReference type="SUPFAM" id="SSF52402">
    <property type="entry name" value="Adenine nucleotide alpha hydrolases-like"/>
    <property type="match status" value="1"/>
</dbReference>
<dbReference type="VEuPathDB" id="ToxoDB:CSUI_003573"/>
<dbReference type="InterPro" id="IPR014729">
    <property type="entry name" value="Rossmann-like_a/b/a_fold"/>
</dbReference>
<dbReference type="PANTHER" id="PTHR45937">
    <property type="entry name" value="ASPARAGINE SYNTHETASE DOMAIN-CONTAINING PROTEIN 1"/>
    <property type="match status" value="1"/>
</dbReference>
<dbReference type="GO" id="GO:0004066">
    <property type="term" value="F:asparagine synthase (glutamine-hydrolyzing) activity"/>
    <property type="evidence" value="ECO:0007669"/>
    <property type="project" value="InterPro"/>
</dbReference>
<feature type="region of interest" description="Disordered" evidence="4">
    <location>
        <begin position="1327"/>
        <end position="1404"/>
    </location>
</feature>
<dbReference type="InterPro" id="IPR051857">
    <property type="entry name" value="Asn_synthetase_domain"/>
</dbReference>
<protein>
    <submittedName>
        <fullName evidence="5">Asparagine synthase</fullName>
    </submittedName>
</protein>
<feature type="compositionally biased region" description="Basic and acidic residues" evidence="4">
    <location>
        <begin position="1091"/>
        <end position="1112"/>
    </location>
</feature>
<feature type="compositionally biased region" description="Low complexity" evidence="4">
    <location>
        <begin position="563"/>
        <end position="579"/>
    </location>
</feature>
<feature type="region of interest" description="Disordered" evidence="4">
    <location>
        <begin position="95"/>
        <end position="265"/>
    </location>
</feature>
<feature type="compositionally biased region" description="Pro residues" evidence="4">
    <location>
        <begin position="22"/>
        <end position="31"/>
    </location>
</feature>